<dbReference type="OrthoDB" id="5705747at2"/>
<sequence>MQISNSLFSYGVTAINAGQQRVEQAAGRIAGASVPDNSDAPSSAELALQLVELQQGRYDAQIGARLVRSADEVLGTLIDTRA</sequence>
<organism evidence="1 2">
    <name type="scientific">Stutzerimonas nosocomialis</name>
    <dbReference type="NCBI Taxonomy" id="1056496"/>
    <lineage>
        <taxon>Bacteria</taxon>
        <taxon>Pseudomonadati</taxon>
        <taxon>Pseudomonadota</taxon>
        <taxon>Gammaproteobacteria</taxon>
        <taxon>Pseudomonadales</taxon>
        <taxon>Pseudomonadaceae</taxon>
        <taxon>Stutzerimonas</taxon>
    </lineage>
</organism>
<accession>A0A5R9QDF8</accession>
<proteinExistence type="predicted"/>
<name>A0A5R9QDF8_9GAMM</name>
<dbReference type="RefSeq" id="WP_138407802.1">
    <property type="nucleotide sequence ID" value="NZ_QLAE01000009.1"/>
</dbReference>
<dbReference type="Proteomes" id="UP000306753">
    <property type="component" value="Unassembled WGS sequence"/>
</dbReference>
<dbReference type="AlphaFoldDB" id="A0A5R9QDF8"/>
<protein>
    <recommendedName>
        <fullName evidence="3">Pyrroloquinoline quinone biosynthesis protein PqqE</fullName>
    </recommendedName>
</protein>
<evidence type="ECO:0000313" key="1">
    <source>
        <dbReference type="EMBL" id="TLX63164.1"/>
    </source>
</evidence>
<gene>
    <name evidence="1" type="ORF">DN820_12895</name>
</gene>
<evidence type="ECO:0008006" key="3">
    <source>
        <dbReference type="Google" id="ProtNLM"/>
    </source>
</evidence>
<keyword evidence="2" id="KW-1185">Reference proteome</keyword>
<evidence type="ECO:0000313" key="2">
    <source>
        <dbReference type="Proteomes" id="UP000306753"/>
    </source>
</evidence>
<comment type="caution">
    <text evidence="1">The sequence shown here is derived from an EMBL/GenBank/DDBJ whole genome shotgun (WGS) entry which is preliminary data.</text>
</comment>
<dbReference type="EMBL" id="QLAG01000014">
    <property type="protein sequence ID" value="TLX63164.1"/>
    <property type="molecule type" value="Genomic_DNA"/>
</dbReference>
<reference evidence="1 2" key="1">
    <citation type="journal article" date="2017" name="Eur. J. Clin. Microbiol. Infect. Dis.">
        <title>Uncommonly isolated clinical Pseudomonas: identification and phylogenetic assignation.</title>
        <authorList>
            <person name="Mulet M."/>
            <person name="Gomila M."/>
            <person name="Ramirez A."/>
            <person name="Cardew S."/>
            <person name="Moore E.R."/>
            <person name="Lalucat J."/>
            <person name="Garcia-Valdes E."/>
        </authorList>
    </citation>
    <scope>NUCLEOTIDE SEQUENCE [LARGE SCALE GENOMIC DNA]</scope>
    <source>
        <strain evidence="1 2">SD129</strain>
    </source>
</reference>